<reference evidence="3 4" key="2">
    <citation type="journal article" date="2010" name="Nature">
        <title>Comparative genomics reveals mobile pathogenicity chromosomes in Fusarium.</title>
        <authorList>
            <person name="Ma L.J."/>
            <person name="van der Does H.C."/>
            <person name="Borkovich K.A."/>
            <person name="Coleman J.J."/>
            <person name="Daboussi M.J."/>
            <person name="Di Pietro A."/>
            <person name="Dufresne M."/>
            <person name="Freitag M."/>
            <person name="Grabherr M."/>
            <person name="Henrissat B."/>
            <person name="Houterman P.M."/>
            <person name="Kang S."/>
            <person name="Shim W.B."/>
            <person name="Woloshuk C."/>
            <person name="Xie X."/>
            <person name="Xu J.R."/>
            <person name="Antoniw J."/>
            <person name="Baker S.E."/>
            <person name="Bluhm B.H."/>
            <person name="Breakspear A."/>
            <person name="Brown D.W."/>
            <person name="Butchko R.A."/>
            <person name="Chapman S."/>
            <person name="Coulson R."/>
            <person name="Coutinho P.M."/>
            <person name="Danchin E.G."/>
            <person name="Diener A."/>
            <person name="Gale L.R."/>
            <person name="Gardiner D.M."/>
            <person name="Goff S."/>
            <person name="Hammond-Kosack K.E."/>
            <person name="Hilburn K."/>
            <person name="Hua-Van A."/>
            <person name="Jonkers W."/>
            <person name="Kazan K."/>
            <person name="Kodira C.D."/>
            <person name="Koehrsen M."/>
            <person name="Kumar L."/>
            <person name="Lee Y.H."/>
            <person name="Li L."/>
            <person name="Manners J.M."/>
            <person name="Miranda-Saavedra D."/>
            <person name="Mukherjee M."/>
            <person name="Park G."/>
            <person name="Park J."/>
            <person name="Park S.Y."/>
            <person name="Proctor R.H."/>
            <person name="Regev A."/>
            <person name="Ruiz-Roldan M.C."/>
            <person name="Sain D."/>
            <person name="Sakthikumar S."/>
            <person name="Sykes S."/>
            <person name="Schwartz D.C."/>
            <person name="Turgeon B.G."/>
            <person name="Wapinski I."/>
            <person name="Yoder O."/>
            <person name="Young S."/>
            <person name="Zeng Q."/>
            <person name="Zhou S."/>
            <person name="Galagan J."/>
            <person name="Cuomo C.A."/>
            <person name="Kistler H.C."/>
            <person name="Rep M."/>
        </authorList>
    </citation>
    <scope>GENOME REANNOTATION</scope>
    <source>
        <strain evidence="4">ATCC MYA-4620 / CBS 123657 / FGSC 9075 / NRRL 31084 / PH-1</strain>
        <strain evidence="3">PH-1 / ATCC MYA-4620 / FGSC 9075 / NRRL 31084</strain>
    </source>
</reference>
<reference key="3">
    <citation type="submission" date="2014-02" db="EMBL/GenBank/DDBJ databases">
        <title>A revised Fusarium graminearum genomic reference sequence using whole shotgun re-sequencing.</title>
        <authorList>
            <person name="King R."/>
            <person name="Urban M."/>
            <person name="Hassani-Pak K."/>
            <person name="Hammond-Kosack K."/>
        </authorList>
    </citation>
    <scope>NUCLEOTIDE SEQUENCE</scope>
    <source>
        <strain>PH-1</strain>
    </source>
</reference>
<organism evidence="3">
    <name type="scientific">Gibberella zeae (strain ATCC MYA-4620 / CBS 123657 / FGSC 9075 / NRRL 31084 / PH-1)</name>
    <name type="common">Wheat head blight fungus</name>
    <name type="synonym">Fusarium graminearum</name>
    <dbReference type="NCBI Taxonomy" id="229533"/>
    <lineage>
        <taxon>Eukaryota</taxon>
        <taxon>Fungi</taxon>
        <taxon>Dikarya</taxon>
        <taxon>Ascomycota</taxon>
        <taxon>Pezizomycotina</taxon>
        <taxon>Sordariomycetes</taxon>
        <taxon>Hypocreomycetidae</taxon>
        <taxon>Hypocreales</taxon>
        <taxon>Nectriaceae</taxon>
        <taxon>Fusarium</taxon>
    </lineage>
</organism>
<name>A0A0E0SNK4_GIBZE</name>
<accession>A0A0E0SNK4</accession>
<dbReference type="Proteomes" id="UP000070720">
    <property type="component" value="Chromosome 3"/>
</dbReference>
<evidence type="ECO:0000313" key="2">
    <source>
        <dbReference type="EMBL" id="CEF88017.1"/>
    </source>
</evidence>
<sequence>MSGTSQTSLTGATQAPATASTNVFCDTAQEAMRKARYILDRLNGKSKNSTPKAPEFAFYELVTLPGRNSPL</sequence>
<dbReference type="EMBL" id="HG970334">
    <property type="protein sequence ID" value="CEF88017.1"/>
    <property type="molecule type" value="Genomic_DNA"/>
</dbReference>
<dbReference type="AlphaFoldDB" id="A0A0E0SNK4"/>
<reference evidence="2 4" key="4">
    <citation type="journal article" date="2015" name="BMC Genomics">
        <title>The completed genome sequence of the pathogenic ascomycete fungus Fusarium graminearum.</title>
        <authorList>
            <person name="King R."/>
            <person name="Urban M."/>
            <person name="Hammond-Kosack M.C."/>
            <person name="Hassani-Pak K."/>
            <person name="Hammond-Kosack K.E."/>
        </authorList>
    </citation>
    <scope>NUCLEOTIDE SEQUENCE [LARGE SCALE GENOMIC DNA]</scope>
    <source>
        <strain evidence="4">ATCC MYA-4620 / CBS 123657 / FGSC 9075 / NRRL 31084 / PH-1</strain>
        <strain evidence="2">PH-1</strain>
    </source>
</reference>
<dbReference type="EnsemblFungi" id="CEF88017">
    <property type="protein sequence ID" value="CEF88017"/>
    <property type="gene ID" value="FGRRES_15330"/>
</dbReference>
<gene>
    <name evidence="2" type="ORF">FGRAMPH1_01T19557</name>
</gene>
<protein>
    <submittedName>
        <fullName evidence="2">Chromosome 3, complete genome</fullName>
    </submittedName>
</protein>
<proteinExistence type="predicted"/>
<reference evidence="3 4" key="1">
    <citation type="journal article" date="2007" name="Science">
        <title>The Fusarium graminearum genome reveals a link between localized polymorphism and pathogen specialization.</title>
        <authorList>
            <person name="Cuomo C.A."/>
            <person name="Gueldener U."/>
            <person name="Xu J.-R."/>
            <person name="Trail F."/>
            <person name="Turgeon B.G."/>
            <person name="Di Pietro A."/>
            <person name="Walton J.D."/>
            <person name="Ma L.-J."/>
            <person name="Baker S.E."/>
            <person name="Rep M."/>
            <person name="Adam G."/>
            <person name="Antoniw J."/>
            <person name="Baldwin T."/>
            <person name="Calvo S.E."/>
            <person name="Chang Y.-L."/>
            <person name="DeCaprio D."/>
            <person name="Gale L.R."/>
            <person name="Gnerre S."/>
            <person name="Goswami R.S."/>
            <person name="Hammond-Kosack K."/>
            <person name="Harris L.J."/>
            <person name="Hilburn K."/>
            <person name="Kennell J.C."/>
            <person name="Kroken S."/>
            <person name="Magnuson J.K."/>
            <person name="Mannhaupt G."/>
            <person name="Mauceli E.W."/>
            <person name="Mewes H.-W."/>
            <person name="Mitterbauer R."/>
            <person name="Muehlbauer G."/>
            <person name="Muensterkoetter M."/>
            <person name="Nelson D."/>
            <person name="O'Donnell K."/>
            <person name="Ouellet T."/>
            <person name="Qi W."/>
            <person name="Quesneville H."/>
            <person name="Roncero M.I.G."/>
            <person name="Seong K.-Y."/>
            <person name="Tetko I.V."/>
            <person name="Urban M."/>
            <person name="Waalwijk C."/>
            <person name="Ward T.J."/>
            <person name="Yao J."/>
            <person name="Birren B.W."/>
            <person name="Kistler H.C."/>
        </authorList>
    </citation>
    <scope>NUCLEOTIDE SEQUENCE [LARGE SCALE GENOMIC DNA]</scope>
    <source>
        <strain evidence="4">ATCC MYA-4620 / CBS 123657 / FGSC 9075 / NRRL 31084 / PH-1</strain>
        <strain evidence="3">PH-1 / ATCC MYA-4620 / FGSC 9075 / NRRL 31084</strain>
    </source>
</reference>
<dbReference type="VEuPathDB" id="FungiDB:FGRAMPH1_01G19557"/>
<evidence type="ECO:0000313" key="3">
    <source>
        <dbReference type="EnsemblFungi" id="CEF88017"/>
    </source>
</evidence>
<keyword evidence="4" id="KW-1185">Reference proteome</keyword>
<evidence type="ECO:0000256" key="1">
    <source>
        <dbReference type="SAM" id="MobiDB-lite"/>
    </source>
</evidence>
<reference evidence="3" key="5">
    <citation type="submission" date="2017-01" db="UniProtKB">
        <authorList>
            <consortium name="EnsemblFungi"/>
        </authorList>
    </citation>
    <scope>IDENTIFICATION</scope>
    <source>
        <strain evidence="3">PH-1 / ATCC MYA-4620 / FGSC 9075 / NRRL 31084</strain>
    </source>
</reference>
<feature type="region of interest" description="Disordered" evidence="1">
    <location>
        <begin position="1"/>
        <end position="20"/>
    </location>
</feature>
<evidence type="ECO:0000313" key="4">
    <source>
        <dbReference type="Proteomes" id="UP000070720"/>
    </source>
</evidence>
<dbReference type="InParanoid" id="A0A0E0SNK4"/>